<evidence type="ECO:0000313" key="3">
    <source>
        <dbReference type="Proteomes" id="UP000650524"/>
    </source>
</evidence>
<dbReference type="Pfam" id="PF22691">
    <property type="entry name" value="Thiolase_C_1"/>
    <property type="match status" value="1"/>
</dbReference>
<sequence>MNPQVAIIGTSQTKFEADKGYEDIPETVFKVVQQAMAEADIDRDDLDSIVTSSVDLWDGRTASNQMLTDVVGSIMKPESRVAGDGLGAVFQGMLAILAGASEITLVVSQCRGSLGVHNEISNWVFDPIYQQPLGLDYLSAGALQANHYMNQFGISQEDCARVVIKNRRDAQNNPYAQVVKEATVEEVMGSLMWAYPIKEMDAAPVSDGACAVVLASRHKAKALSKEPVWILGAGSCLDSHYLGDRDLTGGDALIRASNAAYGMAGISDPLKELDVAEVSAAFSYQELLWTELMGFCNRGEGARILKEGQTSLGGSLPVNPSGGMIVGNPVTVAGLTRLVEAVLQVRGKAGDRQVRGASRALSHGTTGCCGQGQYVMIVGN</sequence>
<dbReference type="PIRSF" id="PIRSF000429">
    <property type="entry name" value="Ac-CoA_Ac_transf"/>
    <property type="match status" value="1"/>
</dbReference>
<comment type="caution">
    <text evidence="2">The sequence shown here is derived from an EMBL/GenBank/DDBJ whole genome shotgun (WGS) entry which is preliminary data.</text>
</comment>
<dbReference type="GO" id="GO:0016747">
    <property type="term" value="F:acyltransferase activity, transferring groups other than amino-acyl groups"/>
    <property type="evidence" value="ECO:0007669"/>
    <property type="project" value="InterPro"/>
</dbReference>
<dbReference type="InterPro" id="IPR002155">
    <property type="entry name" value="Thiolase"/>
</dbReference>
<dbReference type="EMBL" id="JACNJD010000089">
    <property type="protein sequence ID" value="MBC8176095.1"/>
    <property type="molecule type" value="Genomic_DNA"/>
</dbReference>
<dbReference type="InterPro" id="IPR016039">
    <property type="entry name" value="Thiolase-like"/>
</dbReference>
<dbReference type="SUPFAM" id="SSF53901">
    <property type="entry name" value="Thiolase-like"/>
    <property type="match status" value="2"/>
</dbReference>
<feature type="domain" description="Thiolase C-terminal" evidence="1">
    <location>
        <begin position="244"/>
        <end position="379"/>
    </location>
</feature>
<dbReference type="Gene3D" id="3.40.47.10">
    <property type="match status" value="1"/>
</dbReference>
<evidence type="ECO:0000259" key="1">
    <source>
        <dbReference type="Pfam" id="PF22691"/>
    </source>
</evidence>
<dbReference type="InterPro" id="IPR055140">
    <property type="entry name" value="Thiolase_C_2"/>
</dbReference>
<dbReference type="PANTHER" id="PTHR42870:SF1">
    <property type="entry name" value="NON-SPECIFIC LIPID-TRANSFER PROTEIN-LIKE 2"/>
    <property type="match status" value="1"/>
</dbReference>
<reference evidence="2 3" key="1">
    <citation type="submission" date="2020-08" db="EMBL/GenBank/DDBJ databases">
        <title>Bridging the membrane lipid divide: bacteria of the FCB group superphylum have the potential to synthesize archaeal ether lipids.</title>
        <authorList>
            <person name="Villanueva L."/>
            <person name="Von Meijenfeldt F.A.B."/>
            <person name="Westbye A.B."/>
            <person name="Yadav S."/>
            <person name="Hopmans E.C."/>
            <person name="Dutilh B.E."/>
            <person name="Sinninghe Damste J.S."/>
        </authorList>
    </citation>
    <scope>NUCLEOTIDE SEQUENCE [LARGE SCALE GENOMIC DNA]</scope>
    <source>
        <strain evidence="2">NIOZ-UU27</strain>
    </source>
</reference>
<dbReference type="AlphaFoldDB" id="A0A8J6MX22"/>
<dbReference type="CDD" id="cd00829">
    <property type="entry name" value="SCP-x_thiolase"/>
    <property type="match status" value="1"/>
</dbReference>
<evidence type="ECO:0000313" key="2">
    <source>
        <dbReference type="EMBL" id="MBC8176095.1"/>
    </source>
</evidence>
<accession>A0A8J6MX22</accession>
<organism evidence="2 3">
    <name type="scientific">Candidatus Desulfacyla euxinica</name>
    <dbReference type="NCBI Taxonomy" id="2841693"/>
    <lineage>
        <taxon>Bacteria</taxon>
        <taxon>Deltaproteobacteria</taxon>
        <taxon>Candidatus Desulfacyla</taxon>
    </lineage>
</organism>
<proteinExistence type="predicted"/>
<name>A0A8J6MX22_9DELT</name>
<dbReference type="PANTHER" id="PTHR42870">
    <property type="entry name" value="ACETYL-COA C-ACETYLTRANSFERASE"/>
    <property type="match status" value="1"/>
</dbReference>
<gene>
    <name evidence="2" type="ORF">H8E19_01715</name>
</gene>
<dbReference type="Proteomes" id="UP000650524">
    <property type="component" value="Unassembled WGS sequence"/>
</dbReference>
<protein>
    <submittedName>
        <fullName evidence="2">Thiolase family protein</fullName>
    </submittedName>
</protein>